<organism evidence="2 3">
    <name type="scientific">Candidatus Marinarcus aquaticus</name>
    <dbReference type="NCBI Taxonomy" id="2044504"/>
    <lineage>
        <taxon>Bacteria</taxon>
        <taxon>Pseudomonadati</taxon>
        <taxon>Campylobacterota</taxon>
        <taxon>Epsilonproteobacteria</taxon>
        <taxon>Campylobacterales</taxon>
        <taxon>Arcobacteraceae</taxon>
        <taxon>Candidatus Marinarcus</taxon>
    </lineage>
</organism>
<dbReference type="RefSeq" id="WP_128996916.1">
    <property type="nucleotide sequence ID" value="NZ_PDKN01000009.1"/>
</dbReference>
<evidence type="ECO:0000313" key="3">
    <source>
        <dbReference type="Proteomes" id="UP000290657"/>
    </source>
</evidence>
<keyword evidence="3" id="KW-1185">Reference proteome</keyword>
<protein>
    <submittedName>
        <fullName evidence="2">Uncharacterized protein</fullName>
    </submittedName>
</protein>
<proteinExistence type="predicted"/>
<keyword evidence="1" id="KW-0472">Membrane</keyword>
<keyword evidence="1" id="KW-0812">Transmembrane</keyword>
<feature type="transmembrane region" description="Helical" evidence="1">
    <location>
        <begin position="171"/>
        <end position="190"/>
    </location>
</feature>
<dbReference type="AlphaFoldDB" id="A0A4Q0XRE7"/>
<evidence type="ECO:0000256" key="1">
    <source>
        <dbReference type="SAM" id="Phobius"/>
    </source>
</evidence>
<reference evidence="2 3" key="1">
    <citation type="submission" date="2017-10" db="EMBL/GenBank/DDBJ databases">
        <title>Genomics of the genus Arcobacter.</title>
        <authorList>
            <person name="Perez-Cataluna A."/>
            <person name="Figueras M.J."/>
        </authorList>
    </citation>
    <scope>NUCLEOTIDE SEQUENCE [LARGE SCALE GENOMIC DNA]</scope>
    <source>
        <strain evidence="2 3">CECT 8987</strain>
    </source>
</reference>
<dbReference type="EMBL" id="PDKN01000009">
    <property type="protein sequence ID" value="RXJ54569.1"/>
    <property type="molecule type" value="Genomic_DNA"/>
</dbReference>
<name>A0A4Q0XRE7_9BACT</name>
<accession>A0A4Q0XRE7</accession>
<evidence type="ECO:0000313" key="2">
    <source>
        <dbReference type="EMBL" id="RXJ54569.1"/>
    </source>
</evidence>
<keyword evidence="1" id="KW-1133">Transmembrane helix</keyword>
<gene>
    <name evidence="2" type="ORF">CRV04_11065</name>
</gene>
<sequence>MQTTLLGLNKINTTTVQVNEPILGSSLIEFLFTSTNHSKSDWDVQFLYHYFETSKNYFIASFKSKEKHAILMPQVLKLYYKNAQASSYDLFITSGFFALYSFEKLVCFKAVQKSVTKEEIIRYLEHTYCIKIGHTVLLSDEELTAFKNEYLNSATTFVHEREYSRFKTIKATVIYGIYLIFLVVSTLVIWNSTHTISSKTVATVKKIVVPTKRLQTQSIVALMQAINHYKLQLQLFEMNRAHANIKLAHNNKAHLMQFLEDQQLKIKSLNYQKESQIYELTAMVVFD</sequence>
<dbReference type="Proteomes" id="UP000290657">
    <property type="component" value="Unassembled WGS sequence"/>
</dbReference>
<comment type="caution">
    <text evidence="2">The sequence shown here is derived from an EMBL/GenBank/DDBJ whole genome shotgun (WGS) entry which is preliminary data.</text>
</comment>